<dbReference type="OrthoDB" id="9936228at2"/>
<dbReference type="HOGENOM" id="CLU_439919_0_0_6"/>
<name>G9ETW9_9GAMM</name>
<evidence type="ECO:0000313" key="2">
    <source>
        <dbReference type="Proteomes" id="UP000002770"/>
    </source>
</evidence>
<gene>
    <name evidence="1" type="ORF">LDG_8755</name>
</gene>
<accession>G9ETW9</accession>
<keyword evidence="2" id="KW-1185">Reference proteome</keyword>
<dbReference type="InParanoid" id="G9ETW9"/>
<reference evidence="1 2" key="1">
    <citation type="journal article" date="2011" name="BMC Genomics">
        <title>Insight into cross-talk between intra-amoebal pathogens.</title>
        <authorList>
            <person name="Gimenez G."/>
            <person name="Bertelli C."/>
            <person name="Moliner C."/>
            <person name="Robert C."/>
            <person name="Raoult D."/>
            <person name="Fournier P.E."/>
            <person name="Greub G."/>
        </authorList>
    </citation>
    <scope>NUCLEOTIDE SEQUENCE [LARGE SCALE GENOMIC DNA]</scope>
    <source>
        <strain evidence="1 2">LLAP12</strain>
    </source>
</reference>
<dbReference type="RefSeq" id="WP_006872623.1">
    <property type="nucleotide sequence ID" value="NZ_JH413848.1"/>
</dbReference>
<dbReference type="AlphaFoldDB" id="G9ETW9"/>
<dbReference type="EMBL" id="JH413848">
    <property type="protein sequence ID" value="EHL29320.1"/>
    <property type="molecule type" value="Genomic_DNA"/>
</dbReference>
<protein>
    <submittedName>
        <fullName evidence="1">Uncharacterized protein</fullName>
    </submittedName>
</protein>
<organism evidence="1 2">
    <name type="scientific">Legionella drancourtii LLAP12</name>
    <dbReference type="NCBI Taxonomy" id="658187"/>
    <lineage>
        <taxon>Bacteria</taxon>
        <taxon>Pseudomonadati</taxon>
        <taxon>Pseudomonadota</taxon>
        <taxon>Gammaproteobacteria</taxon>
        <taxon>Legionellales</taxon>
        <taxon>Legionellaceae</taxon>
        <taxon>Legionella</taxon>
    </lineage>
</organism>
<dbReference type="Proteomes" id="UP000002770">
    <property type="component" value="Unassembled WGS sequence"/>
</dbReference>
<evidence type="ECO:0000313" key="1">
    <source>
        <dbReference type="EMBL" id="EHL29320.1"/>
    </source>
</evidence>
<proteinExistence type="predicted"/>
<sequence>MSRRVVLCFSDEPTAPSRLKPGDILLVARKDDTGEIKIVQELQYLYKNTQGSPVIAPAIYESLDEYIHEALQEGTLNVEILAHSASISAHYISPTETKNYPSQRFAIDELTTWLESNILKNKLPKISISLIVCRAGAGTKEFPAIAEQMFALFTEKPQKITARKGFVYVSNKEKIYSLSTFDMLLHKAFINQNTSPETILEQLSFPALRGLRTLLSITQLHTYDDSTPLNEKFVYFKNDEDKTLKIDKHLYDLYHLSHPQPNKKLEQYTKEEFIKLANIGIQSDKNEKLYKKSQIILHDSDLIYPVVVIQTDLKNYQKKDMLFKKIDDVYATIENTPQLKHAKKFMVLLNIIDAYVNERYVLNLPMENIESLLTVLERLIAKKGQFNEQDYQEIKETCQHIQSHQNIEFDVSEHMNLAGLQLPTYKSTVLNHCTQMNTLFANYLESFSKIIKIENQMAENAQIYTMKVDTNTAALEHPQEENNKQILADIEKLRQAIHQQIQEAAYLFSFNKFTSPQSQVLTSMLQLIHVRQKQEIKNTEPDAFAPLLLQNIKQLEAIEPSHARAKLIKRAVEDFVNRHYHTPEPVRSQQEMKSELVAHKEATAQERRLNEDDYSSLFELD</sequence>
<dbReference type="STRING" id="658187.LDG_8755"/>